<dbReference type="OrthoDB" id="8896123at2759"/>
<name>A0A8J8NYB9_HALGN</name>
<keyword evidence="3" id="KW-1185">Reference proteome</keyword>
<gene>
    <name evidence="2" type="ORF">FGO68_gene3124</name>
</gene>
<dbReference type="SUPFAM" id="SSF55486">
    <property type="entry name" value="Metalloproteases ('zincins'), catalytic domain"/>
    <property type="match status" value="1"/>
</dbReference>
<reference evidence="2" key="1">
    <citation type="submission" date="2019-06" db="EMBL/GenBank/DDBJ databases">
        <authorList>
            <person name="Zheng W."/>
        </authorList>
    </citation>
    <scope>NUCLEOTIDE SEQUENCE</scope>
    <source>
        <strain evidence="2">QDHG01</strain>
    </source>
</reference>
<evidence type="ECO:0000313" key="3">
    <source>
        <dbReference type="Proteomes" id="UP000785679"/>
    </source>
</evidence>
<proteinExistence type="predicted"/>
<dbReference type="Proteomes" id="UP000785679">
    <property type="component" value="Unassembled WGS sequence"/>
</dbReference>
<organism evidence="2 3">
    <name type="scientific">Halteria grandinella</name>
    <dbReference type="NCBI Taxonomy" id="5974"/>
    <lineage>
        <taxon>Eukaryota</taxon>
        <taxon>Sar</taxon>
        <taxon>Alveolata</taxon>
        <taxon>Ciliophora</taxon>
        <taxon>Intramacronucleata</taxon>
        <taxon>Spirotrichea</taxon>
        <taxon>Stichotrichia</taxon>
        <taxon>Sporadotrichida</taxon>
        <taxon>Halteriidae</taxon>
        <taxon>Halteria</taxon>
    </lineage>
</organism>
<comment type="caution">
    <text evidence="2">The sequence shown here is derived from an EMBL/GenBank/DDBJ whole genome shotgun (WGS) entry which is preliminary data.</text>
</comment>
<dbReference type="AlphaFoldDB" id="A0A8J8NYB9"/>
<sequence>MGAKVCCPKREYDNQEFTSQPDIRNRESRQVMIIPEMKIQQKNLQTEIKNNLQAPLVNDMEENQIFLNLGSSFCEQQTIKSGQISSRSLTAEENAIVQESHSIALCCLIQLIQKYTLVQQQYGICVQGHLFDLTLEKLFKLAEALRNVQFRYALMGDTNDQIIAFSIKKDRQNTIYLCKSFFKMKQELGISSQPGTIIHEVSHFKHVLDLVDYNGKMFVREKKKLVNVQTVKKDDTVDEINEKMSSLYKEINKEQAQQFVQEKDEKVDPYRSLQEMLEDIHDNPQETQELLEFITRSYQRNANNLQHEIEFRYSHKGEYIFERWSCCGEQEKGGICQLMSNFISGVHTGSFHQPHPSDLALKFNEKQDTDSMFENMKQNMLNKQEFNFENNKYWSQQKEPMLSQLSNSHHIVDVCFNRSEDSHWTCCGVSEFDSKCTLVNESFKIHVLVQQYMYKTCLFEEENLNRRKRILMITGSALQMEQFSMQLTVIKEVKEAKLFQLLQDSAWKNIGNPSSLRLFGHYSKFINLFHDAKTRDEEVDQMKKFLTFFDSETKYRQERNLNFSSSIQLTQWLSDKEWRKVKDERKGNMQEAVSRLKQEINDDGILFV</sequence>
<feature type="domain" description="Lysine-specific metallo-endopeptidase" evidence="1">
    <location>
        <begin position="146"/>
        <end position="213"/>
    </location>
</feature>
<dbReference type="InterPro" id="IPR029463">
    <property type="entry name" value="Lys_MEP"/>
</dbReference>
<evidence type="ECO:0000259" key="1">
    <source>
        <dbReference type="Pfam" id="PF14521"/>
    </source>
</evidence>
<dbReference type="InterPro" id="IPR024079">
    <property type="entry name" value="MetalloPept_cat_dom_sf"/>
</dbReference>
<dbReference type="Gene3D" id="3.40.390.10">
    <property type="entry name" value="Collagenase (Catalytic Domain)"/>
    <property type="match status" value="1"/>
</dbReference>
<dbReference type="GO" id="GO:0004222">
    <property type="term" value="F:metalloendopeptidase activity"/>
    <property type="evidence" value="ECO:0007669"/>
    <property type="project" value="InterPro"/>
</dbReference>
<protein>
    <recommendedName>
        <fullName evidence="1">Lysine-specific metallo-endopeptidase domain-containing protein</fullName>
    </recommendedName>
</protein>
<accession>A0A8J8NYB9</accession>
<evidence type="ECO:0000313" key="2">
    <source>
        <dbReference type="EMBL" id="TNV82331.1"/>
    </source>
</evidence>
<dbReference type="EMBL" id="RRYP01005089">
    <property type="protein sequence ID" value="TNV82331.1"/>
    <property type="molecule type" value="Genomic_DNA"/>
</dbReference>
<dbReference type="Pfam" id="PF14521">
    <property type="entry name" value="Aspzincin_M35"/>
    <property type="match status" value="1"/>
</dbReference>